<comment type="similarity">
    <text evidence="1">Belongs to the universal ribosomal protein uS7 family.</text>
</comment>
<evidence type="ECO:0000256" key="2">
    <source>
        <dbReference type="ARBA" id="ARBA00022980"/>
    </source>
</evidence>
<dbReference type="InterPro" id="IPR023798">
    <property type="entry name" value="Ribosomal_uS7_dom"/>
</dbReference>
<reference evidence="6" key="2">
    <citation type="journal article" date="2014" name="ISME J.">
        <title>Microbial stratification in low pH oxic and suboxic macroscopic growths along an acid mine drainage.</title>
        <authorList>
            <person name="Mendez-Garcia C."/>
            <person name="Mesa V."/>
            <person name="Sprenger R.R."/>
            <person name="Richter M."/>
            <person name="Diez M.S."/>
            <person name="Solano J."/>
            <person name="Bargiela R."/>
            <person name="Golyshina O.V."/>
            <person name="Manteca A."/>
            <person name="Ramos J.L."/>
            <person name="Gallego J.R."/>
            <person name="Llorente I."/>
            <person name="Martins Dos Santos V.A."/>
            <person name="Jensen O.N."/>
            <person name="Pelaez A.I."/>
            <person name="Sanchez J."/>
            <person name="Ferrer M."/>
        </authorList>
    </citation>
    <scope>NUCLEOTIDE SEQUENCE</scope>
</reference>
<keyword evidence="3" id="KW-0687">Ribonucleoprotein</keyword>
<keyword evidence="2 6" id="KW-0689">Ribosomal protein</keyword>
<dbReference type="EMBL" id="AUZY01002427">
    <property type="protein sequence ID" value="EQD72235.1"/>
    <property type="molecule type" value="Genomic_DNA"/>
</dbReference>
<feature type="region of interest" description="Disordered" evidence="4">
    <location>
        <begin position="1"/>
        <end position="32"/>
    </location>
</feature>
<feature type="domain" description="Small ribosomal subunit protein uS7" evidence="5">
    <location>
        <begin position="81"/>
        <end position="222"/>
    </location>
</feature>
<evidence type="ECO:0000313" key="6">
    <source>
        <dbReference type="EMBL" id="EQD72235.1"/>
    </source>
</evidence>
<accession>T1CSD8</accession>
<dbReference type="GO" id="GO:0006412">
    <property type="term" value="P:translation"/>
    <property type="evidence" value="ECO:0007669"/>
    <property type="project" value="InterPro"/>
</dbReference>
<reference evidence="6" key="1">
    <citation type="submission" date="2013-08" db="EMBL/GenBank/DDBJ databases">
        <authorList>
            <person name="Mendez C."/>
            <person name="Richter M."/>
            <person name="Ferrer M."/>
            <person name="Sanchez J."/>
        </authorList>
    </citation>
    <scope>NUCLEOTIDE SEQUENCE</scope>
</reference>
<dbReference type="GO" id="GO:0003735">
    <property type="term" value="F:structural constituent of ribosome"/>
    <property type="evidence" value="ECO:0007669"/>
    <property type="project" value="InterPro"/>
</dbReference>
<proteinExistence type="inferred from homology"/>
<dbReference type="Pfam" id="PF00177">
    <property type="entry name" value="Ribosomal_S7"/>
    <property type="match status" value="1"/>
</dbReference>
<dbReference type="InterPro" id="IPR005716">
    <property type="entry name" value="Ribosomal_uS7_euk/arc"/>
</dbReference>
<dbReference type="InterPro" id="IPR036823">
    <property type="entry name" value="Ribosomal_uS7_dom_sf"/>
</dbReference>
<comment type="caution">
    <text evidence="6">The sequence shown here is derived from an EMBL/GenBank/DDBJ whole genome shotgun (WGS) entry which is preliminary data.</text>
</comment>
<dbReference type="GO" id="GO:0015935">
    <property type="term" value="C:small ribosomal subunit"/>
    <property type="evidence" value="ECO:0007669"/>
    <property type="project" value="InterPro"/>
</dbReference>
<dbReference type="InterPro" id="IPR000235">
    <property type="entry name" value="Ribosomal_uS7"/>
</dbReference>
<dbReference type="AlphaFoldDB" id="T1CSD8"/>
<evidence type="ECO:0000259" key="5">
    <source>
        <dbReference type="Pfam" id="PF00177"/>
    </source>
</evidence>
<dbReference type="PANTHER" id="PTHR11205">
    <property type="entry name" value="RIBOSOMAL PROTEIN S7"/>
    <property type="match status" value="1"/>
</dbReference>
<feature type="compositionally biased region" description="Basic and acidic residues" evidence="4">
    <location>
        <begin position="1"/>
        <end position="13"/>
    </location>
</feature>
<dbReference type="NCBIfam" id="NF003106">
    <property type="entry name" value="PRK04027.1"/>
    <property type="match status" value="1"/>
</dbReference>
<dbReference type="PIRSF" id="PIRSF002122">
    <property type="entry name" value="RPS7p_RPS7a_RPS5e_RPS7o"/>
    <property type="match status" value="1"/>
</dbReference>
<sequence>MSDGPESYRPREDPIEEGDSGPVIQRPEAPAAPTFPIPPLFGKYPFEGVEVHDPGLAPYLYLHPSYAMHTEGRLSGRPFQKNRMHLVERLANCLMKGAKFTGKKSKAMTTIRRAFDELAAADPKNPLQRLVEAVENAAPREEVTRLQFGGISVPRAVDASPSRRVNVAIRNIALGAIQASHKSTKAIHSCLANEIALAAKGDTTSFAVGRKEEVERVAQSAR</sequence>
<evidence type="ECO:0000256" key="4">
    <source>
        <dbReference type="SAM" id="MobiDB-lite"/>
    </source>
</evidence>
<dbReference type="NCBIfam" id="TIGR01028">
    <property type="entry name" value="uS7_euk_arch"/>
    <property type="match status" value="1"/>
</dbReference>
<dbReference type="SUPFAM" id="SSF47973">
    <property type="entry name" value="Ribosomal protein S7"/>
    <property type="match status" value="1"/>
</dbReference>
<organism evidence="6">
    <name type="scientific">mine drainage metagenome</name>
    <dbReference type="NCBI Taxonomy" id="410659"/>
    <lineage>
        <taxon>unclassified sequences</taxon>
        <taxon>metagenomes</taxon>
        <taxon>ecological metagenomes</taxon>
    </lineage>
</organism>
<evidence type="ECO:0000256" key="1">
    <source>
        <dbReference type="ARBA" id="ARBA00007151"/>
    </source>
</evidence>
<name>T1CSD8_9ZZZZ</name>
<dbReference type="Gene3D" id="1.10.455.10">
    <property type="entry name" value="Ribosomal protein S7 domain"/>
    <property type="match status" value="1"/>
</dbReference>
<gene>
    <name evidence="6" type="ORF">B1B_03904</name>
</gene>
<evidence type="ECO:0000256" key="3">
    <source>
        <dbReference type="ARBA" id="ARBA00023274"/>
    </source>
</evidence>
<protein>
    <submittedName>
        <fullName evidence="6">Ribosomal protein S7</fullName>
    </submittedName>
</protein>